<protein>
    <recommendedName>
        <fullName evidence="10">H/ACA ribonucleoprotein complex subunit 2</fullName>
    </recommendedName>
    <alternativeName>
        <fullName evidence="10">Nucleolar protein family A member 2</fullName>
    </alternativeName>
</protein>
<sequence>MDLEARATAFFWLVDLDNGEPTQGTLIFDTILYSLSLIETSTYSFTMSESAAWPLADQKLEQELLDLVQSSQHARQLKKGANEATKTLNRGVSEIVILAADTQPLAILLHLPLLCEDKNVPYVYVSSKMHLGRACGVSRAVIAASITSNDASELAGQIRAMRDKVERLAI</sequence>
<dbReference type="Gene3D" id="3.30.1330.30">
    <property type="match status" value="1"/>
</dbReference>
<dbReference type="PROSITE" id="PS01082">
    <property type="entry name" value="RIBOSOMAL_L7AE"/>
    <property type="match status" value="1"/>
</dbReference>
<evidence type="ECO:0000256" key="8">
    <source>
        <dbReference type="ARBA" id="ARBA00023274"/>
    </source>
</evidence>
<keyword evidence="8 10" id="KW-0687">Ribonucleoprotein</keyword>
<evidence type="ECO:0000256" key="7">
    <source>
        <dbReference type="ARBA" id="ARBA00023242"/>
    </source>
</evidence>
<dbReference type="GO" id="GO:0003723">
    <property type="term" value="F:RNA binding"/>
    <property type="evidence" value="ECO:0007669"/>
    <property type="project" value="UniProtKB-UniRule"/>
</dbReference>
<reference evidence="12 13" key="1">
    <citation type="submission" date="2017-06" db="EMBL/GenBank/DDBJ databases">
        <title>Comparative genomic analysis of Ambrosia Fusariam Clade fungi.</title>
        <authorList>
            <person name="Stajich J.E."/>
            <person name="Carrillo J."/>
            <person name="Kijimoto T."/>
            <person name="Eskalen A."/>
            <person name="O'Donnell K."/>
            <person name="Kasson M."/>
        </authorList>
    </citation>
    <scope>NUCLEOTIDE SEQUENCE [LARGE SCALE GENOMIC DNA]</scope>
    <source>
        <strain evidence="12 13">NRRL62579</strain>
    </source>
</reference>
<dbReference type="PRINTS" id="PR00881">
    <property type="entry name" value="L7ARS6FAMILY"/>
</dbReference>
<dbReference type="AlphaFoldDB" id="A0A428TNS1"/>
<dbReference type="GO" id="GO:0042254">
    <property type="term" value="P:ribosome biogenesis"/>
    <property type="evidence" value="ECO:0007669"/>
    <property type="project" value="InterPro"/>
</dbReference>
<keyword evidence="5 10" id="KW-0694">RNA-binding</keyword>
<evidence type="ECO:0000256" key="9">
    <source>
        <dbReference type="ARBA" id="ARBA00037456"/>
    </source>
</evidence>
<dbReference type="FunFam" id="3.30.1330.30:FF:000002">
    <property type="entry name" value="NHP2-like protein 1 homolog"/>
    <property type="match status" value="1"/>
</dbReference>
<comment type="subcellular location">
    <subcellularLocation>
        <location evidence="1 10">Nucleus</location>
        <location evidence="1 10">Nucleolus</location>
    </subcellularLocation>
</comment>
<evidence type="ECO:0000256" key="1">
    <source>
        <dbReference type="ARBA" id="ARBA00004604"/>
    </source>
</evidence>
<dbReference type="InterPro" id="IPR004037">
    <property type="entry name" value="Ribosomal_eL8-like_CS"/>
</dbReference>
<dbReference type="PRINTS" id="PR00883">
    <property type="entry name" value="NUCLEARHMG"/>
</dbReference>
<accession>A0A428TNS1</accession>
<gene>
    <name evidence="12" type="ORF">CEP52_007275</name>
</gene>
<dbReference type="EMBL" id="NKCK01000065">
    <property type="protein sequence ID" value="RSM03664.1"/>
    <property type="molecule type" value="Genomic_DNA"/>
</dbReference>
<evidence type="ECO:0000256" key="10">
    <source>
        <dbReference type="RuleBase" id="RU366039"/>
    </source>
</evidence>
<dbReference type="PANTHER" id="PTHR23105">
    <property type="entry name" value="RIBOSOMAL PROTEIN L7AE FAMILY MEMBER"/>
    <property type="match status" value="1"/>
</dbReference>
<evidence type="ECO:0000256" key="4">
    <source>
        <dbReference type="ARBA" id="ARBA00022728"/>
    </source>
</evidence>
<evidence type="ECO:0000256" key="6">
    <source>
        <dbReference type="ARBA" id="ARBA00023187"/>
    </source>
</evidence>
<dbReference type="GO" id="GO:0031429">
    <property type="term" value="C:box H/ACA snoRNP complex"/>
    <property type="evidence" value="ECO:0007669"/>
    <property type="project" value="UniProtKB-UniRule"/>
</dbReference>
<comment type="function">
    <text evidence="10">Required for ribosome biogenesis. Part of a complex which catalyzes pseudouridylation of rRNA. This involves the isomerization of uridine such that the ribose is subsequently attached to C5, instead of the normal N1. Pseudouridine ('psi') residues may serve to stabilize the conformation of rRNAs.</text>
</comment>
<keyword evidence="7 10" id="KW-0539">Nucleus</keyword>
<evidence type="ECO:0000259" key="11">
    <source>
        <dbReference type="Pfam" id="PF01248"/>
    </source>
</evidence>
<feature type="domain" description="Ribosomal protein eL8/eL30/eS12/Gadd45" evidence="11">
    <location>
        <begin position="64"/>
        <end position="153"/>
    </location>
</feature>
<comment type="caution">
    <text evidence="12">The sequence shown here is derived from an EMBL/GenBank/DDBJ whole genome shotgun (WGS) entry which is preliminary data.</text>
</comment>
<dbReference type="GO" id="GO:0005681">
    <property type="term" value="C:spliceosomal complex"/>
    <property type="evidence" value="ECO:0007669"/>
    <property type="project" value="UniProtKB-KW"/>
</dbReference>
<dbReference type="GO" id="GO:0000398">
    <property type="term" value="P:mRNA splicing, via spliceosome"/>
    <property type="evidence" value="ECO:0007669"/>
    <property type="project" value="UniProtKB-UniRule"/>
</dbReference>
<keyword evidence="13" id="KW-1185">Reference proteome</keyword>
<dbReference type="STRING" id="1325735.A0A428TNS1"/>
<evidence type="ECO:0000256" key="5">
    <source>
        <dbReference type="ARBA" id="ARBA00022884"/>
    </source>
</evidence>
<dbReference type="InterPro" id="IPR002415">
    <property type="entry name" value="H/ACA_rnp_Nhp2-like"/>
</dbReference>
<evidence type="ECO:0000313" key="13">
    <source>
        <dbReference type="Proteomes" id="UP000287144"/>
    </source>
</evidence>
<dbReference type="InterPro" id="IPR004038">
    <property type="entry name" value="Ribosomal_eL8/eL30/eS12/Gad45"/>
</dbReference>
<keyword evidence="3" id="KW-0507">mRNA processing</keyword>
<dbReference type="InterPro" id="IPR018492">
    <property type="entry name" value="Ribosomal_eL8/Nhp2"/>
</dbReference>
<dbReference type="GO" id="GO:0031120">
    <property type="term" value="P:snRNA pseudouridine synthesis"/>
    <property type="evidence" value="ECO:0007669"/>
    <property type="project" value="UniProtKB-UniRule"/>
</dbReference>
<keyword evidence="6" id="KW-0508">mRNA splicing</keyword>
<evidence type="ECO:0000256" key="2">
    <source>
        <dbReference type="ARBA" id="ARBA00007337"/>
    </source>
</evidence>
<comment type="function">
    <text evidence="9">Common component of the spliceosome and rRNA processing machinery. In association with the spliceosomal U4/U6.U5 tri-snRNP particle, required for splicing of pre-mRNA. In association with box C/D snoRNPs, required for processing of pre-ribosomal RNA (rRNA) and site-specific 2'-O-methylation of substrate RNAs. Essential for the accumulation and stability of U4 snRNA, U6 snRNA, and box C/D snoRNAs.</text>
</comment>
<evidence type="ECO:0000313" key="12">
    <source>
        <dbReference type="EMBL" id="RSM03664.1"/>
    </source>
</evidence>
<dbReference type="Proteomes" id="UP000287144">
    <property type="component" value="Unassembled WGS sequence"/>
</dbReference>
<dbReference type="InterPro" id="IPR029064">
    <property type="entry name" value="Ribosomal_eL30-like_sf"/>
</dbReference>
<keyword evidence="4" id="KW-0747">Spliceosome</keyword>
<dbReference type="SUPFAM" id="SSF55315">
    <property type="entry name" value="L30e-like"/>
    <property type="match status" value="1"/>
</dbReference>
<dbReference type="Pfam" id="PF01248">
    <property type="entry name" value="Ribosomal_L7Ae"/>
    <property type="match status" value="1"/>
</dbReference>
<proteinExistence type="inferred from homology"/>
<comment type="similarity">
    <text evidence="2 10">Belongs to the eukaryotic ribosomal protein eL8 family.</text>
</comment>
<organism evidence="12 13">
    <name type="scientific">Fusarium oligoseptatum</name>
    <dbReference type="NCBI Taxonomy" id="2604345"/>
    <lineage>
        <taxon>Eukaryota</taxon>
        <taxon>Fungi</taxon>
        <taxon>Dikarya</taxon>
        <taxon>Ascomycota</taxon>
        <taxon>Pezizomycotina</taxon>
        <taxon>Sordariomycetes</taxon>
        <taxon>Hypocreomycetidae</taxon>
        <taxon>Hypocreales</taxon>
        <taxon>Nectriaceae</taxon>
        <taxon>Fusarium</taxon>
        <taxon>Fusarium solani species complex</taxon>
    </lineage>
</organism>
<evidence type="ECO:0000256" key="3">
    <source>
        <dbReference type="ARBA" id="ARBA00022664"/>
    </source>
</evidence>
<name>A0A428TNS1_9HYPO</name>
<dbReference type="InterPro" id="IPR050257">
    <property type="entry name" value="eL8/uL1-like"/>
</dbReference>